<dbReference type="EMBL" id="MLFU01000015">
    <property type="protein sequence ID" value="KAK1501638.1"/>
    <property type="molecule type" value="Genomic_DNA"/>
</dbReference>
<gene>
    <name evidence="1" type="ORF">CTAM01_05862</name>
</gene>
<sequence>CLFPRVIGLSVAKKDRVVLRLILLSYDLSAQLLSETVQHGICYVVIPALSRREQKNSGDTCGCHFHKWTRMINASGQLAPLAAAAHHPSSLRRMRVAIKNPVYESGYHIGTGRFIGDREKVFGATAPSTPLGPDDENASKKSLQGTAILEDYRKSWVLVDVPVDLSLNLSEAEQNYPLTAAHGRSRMNEGQFMSGCSDRQASAALRELSWAVLSRTRMVPRRKYIVGKGAIRETRFFYSLKTRGNRRSATLCSGMSVVDKLE</sequence>
<reference evidence="1 2" key="1">
    <citation type="submission" date="2016-10" db="EMBL/GenBank/DDBJ databases">
        <title>The genome sequence of Colletotrichum fioriniae PJ7.</title>
        <authorList>
            <person name="Baroncelli R."/>
        </authorList>
    </citation>
    <scope>NUCLEOTIDE SEQUENCE [LARGE SCALE GENOMIC DNA]</scope>
    <source>
        <strain evidence="1 2">Tom-12</strain>
    </source>
</reference>
<proteinExistence type="predicted"/>
<keyword evidence="2" id="KW-1185">Reference proteome</keyword>
<name>A0ABQ9REF3_9PEZI</name>
<comment type="caution">
    <text evidence="1">The sequence shown here is derived from an EMBL/GenBank/DDBJ whole genome shotgun (WGS) entry which is preliminary data.</text>
</comment>
<accession>A0ABQ9REF3</accession>
<dbReference type="Proteomes" id="UP001227543">
    <property type="component" value="Unassembled WGS sequence"/>
</dbReference>
<feature type="non-terminal residue" evidence="1">
    <location>
        <position position="1"/>
    </location>
</feature>
<protein>
    <submittedName>
        <fullName evidence="1">Uncharacterized protein</fullName>
    </submittedName>
</protein>
<evidence type="ECO:0000313" key="1">
    <source>
        <dbReference type="EMBL" id="KAK1501638.1"/>
    </source>
</evidence>
<evidence type="ECO:0000313" key="2">
    <source>
        <dbReference type="Proteomes" id="UP001227543"/>
    </source>
</evidence>
<organism evidence="1 2">
    <name type="scientific">Colletotrichum tamarilloi</name>
    <dbReference type="NCBI Taxonomy" id="1209934"/>
    <lineage>
        <taxon>Eukaryota</taxon>
        <taxon>Fungi</taxon>
        <taxon>Dikarya</taxon>
        <taxon>Ascomycota</taxon>
        <taxon>Pezizomycotina</taxon>
        <taxon>Sordariomycetes</taxon>
        <taxon>Hypocreomycetidae</taxon>
        <taxon>Glomerellales</taxon>
        <taxon>Glomerellaceae</taxon>
        <taxon>Colletotrichum</taxon>
        <taxon>Colletotrichum acutatum species complex</taxon>
    </lineage>
</organism>
<dbReference type="RefSeq" id="XP_060383561.1">
    <property type="nucleotide sequence ID" value="XM_060521892.1"/>
</dbReference>
<dbReference type="GeneID" id="85406130"/>